<evidence type="ECO:0008006" key="3">
    <source>
        <dbReference type="Google" id="ProtNLM"/>
    </source>
</evidence>
<dbReference type="PANTHER" id="PTHR34986:SF1">
    <property type="entry name" value="PROTEIN YIAL"/>
    <property type="match status" value="1"/>
</dbReference>
<proteinExistence type="predicted"/>
<dbReference type="AlphaFoldDB" id="A0A2C8F4J7"/>
<dbReference type="InterPro" id="IPR037012">
    <property type="entry name" value="NanQ/TabA/YiaL_sf"/>
</dbReference>
<name>A0A2C8F4J7_9BACT</name>
<dbReference type="NCBIfam" id="TIGR00022">
    <property type="entry name" value="YhcH/YjgK/YiaL family protein"/>
    <property type="match status" value="1"/>
</dbReference>
<gene>
    <name evidence="1" type="ORF">DPRO_0766</name>
</gene>
<dbReference type="GO" id="GO:0005829">
    <property type="term" value="C:cytosol"/>
    <property type="evidence" value="ECO:0007669"/>
    <property type="project" value="TreeGrafter"/>
</dbReference>
<organism evidence="1 2">
    <name type="scientific">Pseudodesulfovibrio profundus</name>
    <dbReference type="NCBI Taxonomy" id="57320"/>
    <lineage>
        <taxon>Bacteria</taxon>
        <taxon>Pseudomonadati</taxon>
        <taxon>Thermodesulfobacteriota</taxon>
        <taxon>Desulfovibrionia</taxon>
        <taxon>Desulfovibrionales</taxon>
        <taxon>Desulfovibrionaceae</taxon>
    </lineage>
</organism>
<dbReference type="RefSeq" id="WP_097010864.1">
    <property type="nucleotide sequence ID" value="NZ_LT907975.1"/>
</dbReference>
<dbReference type="SUPFAM" id="SSF51197">
    <property type="entry name" value="Clavaminate synthase-like"/>
    <property type="match status" value="1"/>
</dbReference>
<reference evidence="2" key="1">
    <citation type="submission" date="2017-09" db="EMBL/GenBank/DDBJ databases">
        <authorList>
            <person name="Regsiter A."/>
            <person name="William W."/>
        </authorList>
    </citation>
    <scope>NUCLEOTIDE SEQUENCE [LARGE SCALE GENOMIC DNA]</scope>
    <source>
        <strain evidence="2">500-1</strain>
    </source>
</reference>
<evidence type="ECO:0000313" key="1">
    <source>
        <dbReference type="EMBL" id="SOB57653.1"/>
    </source>
</evidence>
<dbReference type="OrthoDB" id="6196468at2"/>
<evidence type="ECO:0000313" key="2">
    <source>
        <dbReference type="Proteomes" id="UP000219215"/>
    </source>
</evidence>
<keyword evidence="2" id="KW-1185">Reference proteome</keyword>
<protein>
    <recommendedName>
        <fullName evidence="3">YhcH/YjgK/YiaL family protein</fullName>
    </recommendedName>
</protein>
<dbReference type="InterPro" id="IPR004375">
    <property type="entry name" value="NanQ/TabA/YiaL"/>
</dbReference>
<dbReference type="EMBL" id="LT907975">
    <property type="protein sequence ID" value="SOB57653.1"/>
    <property type="molecule type" value="Genomic_DNA"/>
</dbReference>
<accession>A0A2C8F4J7</accession>
<dbReference type="PANTHER" id="PTHR34986">
    <property type="entry name" value="EVOLVED BETA-GALACTOSIDASE SUBUNIT BETA"/>
    <property type="match status" value="1"/>
</dbReference>
<dbReference type="Gene3D" id="2.60.120.370">
    <property type="entry name" value="YhcH/YjgK/YiaL"/>
    <property type="match status" value="1"/>
</dbReference>
<sequence>MIIDVLTNADFYAGLNPHLKTAFDFLRQTDLNILEEGRHEVDGDKVYAVVAMGLGRKPEDALLETHDNYIDIQYVLEGTDNIGWKARKDLGQPTEASDPRNDVQFYADQPSAWTAIGPGQFGIYFPEDGHMPMISDDQLHKVIMKVAVK</sequence>
<dbReference type="KEGG" id="pprf:DPRO_0766"/>
<dbReference type="Proteomes" id="UP000219215">
    <property type="component" value="Chromosome DPRO"/>
</dbReference>
<dbReference type="Pfam" id="PF04074">
    <property type="entry name" value="DUF386"/>
    <property type="match status" value="1"/>
</dbReference>